<proteinExistence type="predicted"/>
<gene>
    <name evidence="1" type="ORF">NCTC10702_00616</name>
</gene>
<organism evidence="1 2">
    <name type="scientific">Staphylococcus aureus</name>
    <dbReference type="NCBI Taxonomy" id="1280"/>
    <lineage>
        <taxon>Bacteria</taxon>
        <taxon>Bacillati</taxon>
        <taxon>Bacillota</taxon>
        <taxon>Bacilli</taxon>
        <taxon>Bacillales</taxon>
        <taxon>Staphylococcaceae</taxon>
        <taxon>Staphylococcus</taxon>
    </lineage>
</organism>
<sequence>MVKAKAEFYRHAILPNEFEKPSMEAQRLLHALPTGNDSGGDKLLPKTLSKEIVSEPFAKNQLREKARLTNIKGLEIPRVSYTLDDDDFITDVETAKELKAKGDTVKFTTNKFKVFAAIQIL</sequence>
<reference evidence="1 2" key="1">
    <citation type="submission" date="2018-06" db="EMBL/GenBank/DDBJ databases">
        <authorList>
            <consortium name="Pathogen Informatics"/>
            <person name="Doyle S."/>
        </authorList>
    </citation>
    <scope>NUCLEOTIDE SEQUENCE [LARGE SCALE GENOMIC DNA]</scope>
    <source>
        <strain evidence="1 2">NCTC10702</strain>
    </source>
</reference>
<dbReference type="Proteomes" id="UP000254116">
    <property type="component" value="Unassembled WGS sequence"/>
</dbReference>
<dbReference type="EMBL" id="UHBY01000003">
    <property type="protein sequence ID" value="SUL31780.1"/>
    <property type="molecule type" value="Genomic_DNA"/>
</dbReference>
<dbReference type="AlphaFoldDB" id="A0A380EF49"/>
<evidence type="ECO:0000313" key="2">
    <source>
        <dbReference type="Proteomes" id="UP000254116"/>
    </source>
</evidence>
<accession>A0A380EF49</accession>
<dbReference type="SUPFAM" id="SSF56563">
    <property type="entry name" value="Major capsid protein gp5"/>
    <property type="match status" value="1"/>
</dbReference>
<name>A0A380EF49_STAAU</name>
<protein>
    <submittedName>
        <fullName evidence="1">Putative phage capsid protein</fullName>
    </submittedName>
</protein>
<evidence type="ECO:0000313" key="1">
    <source>
        <dbReference type="EMBL" id="SUL31780.1"/>
    </source>
</evidence>